<gene>
    <name evidence="1" type="ORF">BU25DRAFT_2945</name>
</gene>
<proteinExistence type="predicted"/>
<keyword evidence="2" id="KW-1185">Reference proteome</keyword>
<organism evidence="1 2">
    <name type="scientific">Macroventuria anomochaeta</name>
    <dbReference type="NCBI Taxonomy" id="301207"/>
    <lineage>
        <taxon>Eukaryota</taxon>
        <taxon>Fungi</taxon>
        <taxon>Dikarya</taxon>
        <taxon>Ascomycota</taxon>
        <taxon>Pezizomycotina</taxon>
        <taxon>Dothideomycetes</taxon>
        <taxon>Pleosporomycetidae</taxon>
        <taxon>Pleosporales</taxon>
        <taxon>Pleosporineae</taxon>
        <taxon>Didymellaceae</taxon>
        <taxon>Macroventuria</taxon>
    </lineage>
</organism>
<evidence type="ECO:0000313" key="2">
    <source>
        <dbReference type="Proteomes" id="UP000799754"/>
    </source>
</evidence>
<evidence type="ECO:0000313" key="1">
    <source>
        <dbReference type="EMBL" id="KAF2633273.1"/>
    </source>
</evidence>
<accession>A0ACB6SGZ9</accession>
<reference evidence="1" key="1">
    <citation type="journal article" date="2020" name="Stud. Mycol.">
        <title>101 Dothideomycetes genomes: a test case for predicting lifestyles and emergence of pathogens.</title>
        <authorList>
            <person name="Haridas S."/>
            <person name="Albert R."/>
            <person name="Binder M."/>
            <person name="Bloem J."/>
            <person name="Labutti K."/>
            <person name="Salamov A."/>
            <person name="Andreopoulos B."/>
            <person name="Baker S."/>
            <person name="Barry K."/>
            <person name="Bills G."/>
            <person name="Bluhm B."/>
            <person name="Cannon C."/>
            <person name="Castanera R."/>
            <person name="Culley D."/>
            <person name="Daum C."/>
            <person name="Ezra D."/>
            <person name="Gonzalez J."/>
            <person name="Henrissat B."/>
            <person name="Kuo A."/>
            <person name="Liang C."/>
            <person name="Lipzen A."/>
            <person name="Lutzoni F."/>
            <person name="Magnuson J."/>
            <person name="Mondo S."/>
            <person name="Nolan M."/>
            <person name="Ohm R."/>
            <person name="Pangilinan J."/>
            <person name="Park H.-J."/>
            <person name="Ramirez L."/>
            <person name="Alfaro M."/>
            <person name="Sun H."/>
            <person name="Tritt A."/>
            <person name="Yoshinaga Y."/>
            <person name="Zwiers L.-H."/>
            <person name="Turgeon B."/>
            <person name="Goodwin S."/>
            <person name="Spatafora J."/>
            <person name="Crous P."/>
            <person name="Grigoriev I."/>
        </authorList>
    </citation>
    <scope>NUCLEOTIDE SEQUENCE</scope>
    <source>
        <strain evidence="1">CBS 525.71</strain>
    </source>
</reference>
<sequence length="83" mass="9477">MLRSLLLRGKVWATSGLFVGSRTPRTLLACLCLWERDNEPTHEILRPVPVVPYYIDEHFKICSRPGPLLLSIIVKDTQTKSMV</sequence>
<protein>
    <submittedName>
        <fullName evidence="1">Uncharacterized protein</fullName>
    </submittedName>
</protein>
<comment type="caution">
    <text evidence="1">The sequence shown here is derived from an EMBL/GenBank/DDBJ whole genome shotgun (WGS) entry which is preliminary data.</text>
</comment>
<dbReference type="Proteomes" id="UP000799754">
    <property type="component" value="Unassembled WGS sequence"/>
</dbReference>
<name>A0ACB6SGZ9_9PLEO</name>
<dbReference type="EMBL" id="MU006701">
    <property type="protein sequence ID" value="KAF2633273.1"/>
    <property type="molecule type" value="Genomic_DNA"/>
</dbReference>